<sequence length="158" mass="17508">MNDKPPCDIFRDTWVRYLGYANEVGEAFRPIIPGCLVRFSYGIAFSYVFGDTMDKGFKMFVKGCGGLLQEDGRPSNVMKATGDALIWQTLASIVIPGITINRLCAYSGRALTKYKRIPSPARALLTVGIGLASIPIIIVPIDHGVTFLMDHTYRKWVT</sequence>
<keyword evidence="4" id="KW-0812">Transmembrane</keyword>
<name>A0ABN8LAS9_CHISP</name>
<dbReference type="Proteomes" id="UP001153292">
    <property type="component" value="Chromosome 21"/>
</dbReference>
<proteinExistence type="inferred from homology"/>
<feature type="transmembrane region" description="Helical" evidence="4">
    <location>
        <begin position="31"/>
        <end position="50"/>
    </location>
</feature>
<accession>A0ABN8LAS9</accession>
<dbReference type="InterPro" id="IPR019560">
    <property type="entry name" value="Mitochondrial_18_kDa_protein"/>
</dbReference>
<evidence type="ECO:0000256" key="3">
    <source>
        <dbReference type="ARBA" id="ARBA00029631"/>
    </source>
</evidence>
<keyword evidence="4" id="KW-0472">Membrane</keyword>
<evidence type="ECO:0000256" key="2">
    <source>
        <dbReference type="ARBA" id="ARBA00017835"/>
    </source>
</evidence>
<keyword evidence="6" id="KW-1185">Reference proteome</keyword>
<dbReference type="PANTHER" id="PTHR11001">
    <property type="entry name" value="MITOCHONDRIAL FISSION PROCESS PROTEIN 1"/>
    <property type="match status" value="1"/>
</dbReference>
<feature type="transmembrane region" description="Helical" evidence="4">
    <location>
        <begin position="123"/>
        <end position="141"/>
    </location>
</feature>
<evidence type="ECO:0000256" key="1">
    <source>
        <dbReference type="ARBA" id="ARBA00009224"/>
    </source>
</evidence>
<dbReference type="PANTHER" id="PTHR11001:SF2">
    <property type="entry name" value="MITOCHONDRIAL FISSION PROCESS PROTEIN 1"/>
    <property type="match status" value="1"/>
</dbReference>
<comment type="similarity">
    <text evidence="1">Belongs to the MTFP1 family.</text>
</comment>
<keyword evidence="4" id="KW-1133">Transmembrane helix</keyword>
<dbReference type="EMBL" id="OU963914">
    <property type="protein sequence ID" value="CAH2986407.1"/>
    <property type="molecule type" value="Genomic_DNA"/>
</dbReference>
<organism evidence="5 6">
    <name type="scientific">Chilo suppressalis</name>
    <name type="common">Asiatic rice borer moth</name>
    <dbReference type="NCBI Taxonomy" id="168631"/>
    <lineage>
        <taxon>Eukaryota</taxon>
        <taxon>Metazoa</taxon>
        <taxon>Ecdysozoa</taxon>
        <taxon>Arthropoda</taxon>
        <taxon>Hexapoda</taxon>
        <taxon>Insecta</taxon>
        <taxon>Pterygota</taxon>
        <taxon>Neoptera</taxon>
        <taxon>Endopterygota</taxon>
        <taxon>Lepidoptera</taxon>
        <taxon>Glossata</taxon>
        <taxon>Ditrysia</taxon>
        <taxon>Pyraloidea</taxon>
        <taxon>Crambidae</taxon>
        <taxon>Crambinae</taxon>
        <taxon>Chilo</taxon>
    </lineage>
</organism>
<evidence type="ECO:0000313" key="5">
    <source>
        <dbReference type="EMBL" id="CAH2986407.1"/>
    </source>
</evidence>
<evidence type="ECO:0000256" key="4">
    <source>
        <dbReference type="SAM" id="Phobius"/>
    </source>
</evidence>
<dbReference type="Pfam" id="PF10558">
    <property type="entry name" value="MTP18"/>
    <property type="match status" value="1"/>
</dbReference>
<reference evidence="5" key="1">
    <citation type="submission" date="2021-12" db="EMBL/GenBank/DDBJ databases">
        <authorList>
            <person name="King R."/>
        </authorList>
    </citation>
    <scope>NUCLEOTIDE SEQUENCE</scope>
</reference>
<evidence type="ECO:0000313" key="6">
    <source>
        <dbReference type="Proteomes" id="UP001153292"/>
    </source>
</evidence>
<protein>
    <recommendedName>
        <fullName evidence="2">Mitochondrial fission process protein 1</fullName>
    </recommendedName>
    <alternativeName>
        <fullName evidence="3">Mitochondrial 18 kDa protein</fullName>
    </alternativeName>
</protein>
<gene>
    <name evidence="5" type="ORF">CHILSU_LOCUS6135</name>
</gene>